<dbReference type="EnsemblMetazoa" id="PPA42890.1">
    <property type="protein sequence ID" value="PPA42890.1"/>
    <property type="gene ID" value="WBGene00281259"/>
</dbReference>
<accession>A0A2A6BHC7</accession>
<proteinExistence type="predicted"/>
<dbReference type="Proteomes" id="UP000005239">
    <property type="component" value="Unassembled WGS sequence"/>
</dbReference>
<evidence type="ECO:0000313" key="2">
    <source>
        <dbReference type="Proteomes" id="UP000005239"/>
    </source>
</evidence>
<keyword evidence="2" id="KW-1185">Reference proteome</keyword>
<reference evidence="2" key="1">
    <citation type="journal article" date="2008" name="Nat. Genet.">
        <title>The Pristionchus pacificus genome provides a unique perspective on nematode lifestyle and parasitism.</title>
        <authorList>
            <person name="Dieterich C."/>
            <person name="Clifton S.W."/>
            <person name="Schuster L.N."/>
            <person name="Chinwalla A."/>
            <person name="Delehaunty K."/>
            <person name="Dinkelacker I."/>
            <person name="Fulton L."/>
            <person name="Fulton R."/>
            <person name="Godfrey J."/>
            <person name="Minx P."/>
            <person name="Mitreva M."/>
            <person name="Roeseler W."/>
            <person name="Tian H."/>
            <person name="Witte H."/>
            <person name="Yang S.P."/>
            <person name="Wilson R.K."/>
            <person name="Sommer R.J."/>
        </authorList>
    </citation>
    <scope>NUCLEOTIDE SEQUENCE [LARGE SCALE GENOMIC DNA]</scope>
    <source>
        <strain evidence="2">PS312</strain>
    </source>
</reference>
<reference evidence="1" key="2">
    <citation type="submission" date="2022-06" db="UniProtKB">
        <authorList>
            <consortium name="EnsemblMetazoa"/>
        </authorList>
    </citation>
    <scope>IDENTIFICATION</scope>
    <source>
        <strain evidence="1">PS312</strain>
    </source>
</reference>
<evidence type="ECO:0000313" key="1">
    <source>
        <dbReference type="EnsemblMetazoa" id="PPA42890.1"/>
    </source>
</evidence>
<accession>A0A8R1UZS0</accession>
<gene>
    <name evidence="1" type="primary">WBGene00281259</name>
</gene>
<organism evidence="1 2">
    <name type="scientific">Pristionchus pacificus</name>
    <name type="common">Parasitic nematode worm</name>
    <dbReference type="NCBI Taxonomy" id="54126"/>
    <lineage>
        <taxon>Eukaryota</taxon>
        <taxon>Metazoa</taxon>
        <taxon>Ecdysozoa</taxon>
        <taxon>Nematoda</taxon>
        <taxon>Chromadorea</taxon>
        <taxon>Rhabditida</taxon>
        <taxon>Rhabditina</taxon>
        <taxon>Diplogasteromorpha</taxon>
        <taxon>Diplogasteroidea</taxon>
        <taxon>Neodiplogasteridae</taxon>
        <taxon>Pristionchus</taxon>
    </lineage>
</organism>
<protein>
    <submittedName>
        <fullName evidence="1">Uncharacterized protein</fullName>
    </submittedName>
</protein>
<dbReference type="AlphaFoldDB" id="A0A2A6BHC7"/>
<name>A0A2A6BHC7_PRIPA</name>
<sequence length="37" mass="4733">MEQKKSYNCFYRSVYRRFHYRSKFSDARGLLEKVPWR</sequence>